<accession>M1VHC6</accession>
<dbReference type="Gramene" id="CMS088CT">
    <property type="protein sequence ID" value="CMS088CT"/>
    <property type="gene ID" value="CMS088C"/>
</dbReference>
<dbReference type="InterPro" id="IPR003226">
    <property type="entry name" value="MYG1_exonuclease"/>
</dbReference>
<dbReference type="RefSeq" id="XP_005538763.1">
    <property type="nucleotide sequence ID" value="XM_005538706.1"/>
</dbReference>
<evidence type="ECO:0000313" key="2">
    <source>
        <dbReference type="EMBL" id="BAM82727.1"/>
    </source>
</evidence>
<dbReference type="STRING" id="280699.M1VHC6"/>
<dbReference type="PANTHER" id="PTHR11215:SF1">
    <property type="entry name" value="MYG1 EXONUCLEASE"/>
    <property type="match status" value="1"/>
</dbReference>
<evidence type="ECO:0008006" key="4">
    <source>
        <dbReference type="Google" id="ProtNLM"/>
    </source>
</evidence>
<dbReference type="KEGG" id="cme:CYME_CMS088C"/>
<dbReference type="GO" id="GO:0005634">
    <property type="term" value="C:nucleus"/>
    <property type="evidence" value="ECO:0007669"/>
    <property type="project" value="TreeGrafter"/>
</dbReference>
<sequence>MALLSPKIFLATLHRKGRGLGFVFPWSSSFAGRAPCIEYPRGGTQASASGCWRHAERSFSQTSWSRLRRLVVQSAAPANQRRRSSKRGVLSAERAAALYRSLQSFSAMTSRSIGTHSGTFHCDEALACYMLRLLPEFRDASIIRTRDPALLATLDCVVDVGAEYDPERLRFDHHQRSFSDTFSTSKKTRLSSAGLVYKHFGRELIRQITGTSDENVLELLYTRVYDGFIEAIDGNDNGIDATNERPRYVDNTTLPMRISRLNTPWNVDESEQEQLVRFEQAMEMAGTEFVAYVRGLYGQWLPARAVVLEAFHKRFETHASGRMIYLERWCPWKTHLYDIESENSALGEIYFVLYRDHSGMWRVQAVNKPDSFENRISLPIEWRGLQDAALEKVTGIRGCTFVHASGFIGGNETYEGALAMACLALSMNTAPVMPT</sequence>
<evidence type="ECO:0000256" key="1">
    <source>
        <dbReference type="ARBA" id="ARBA00010105"/>
    </source>
</evidence>
<dbReference type="Pfam" id="PF03690">
    <property type="entry name" value="MYG1_exonuc"/>
    <property type="match status" value="1"/>
</dbReference>
<keyword evidence="3" id="KW-1185">Reference proteome</keyword>
<dbReference type="OMA" id="FHCDEVV"/>
<name>M1VHC6_CYAM1</name>
<gene>
    <name evidence="2" type="ORF">CYME_CMS088C</name>
</gene>
<dbReference type="eggNOG" id="KOG2948">
    <property type="taxonomic scope" value="Eukaryota"/>
</dbReference>
<dbReference type="AlphaFoldDB" id="M1VHC6"/>
<evidence type="ECO:0000313" key="3">
    <source>
        <dbReference type="Proteomes" id="UP000007014"/>
    </source>
</evidence>
<comment type="similarity">
    <text evidence="1">Belongs to the MYG1 family.</text>
</comment>
<reference evidence="2 3" key="1">
    <citation type="journal article" date="2004" name="Nature">
        <title>Genome sequence of the ultrasmall unicellular red alga Cyanidioschyzon merolae 10D.</title>
        <authorList>
            <person name="Matsuzaki M."/>
            <person name="Misumi O."/>
            <person name="Shin-i T."/>
            <person name="Maruyama S."/>
            <person name="Takahara M."/>
            <person name="Miyagishima S."/>
            <person name="Mori T."/>
            <person name="Nishida K."/>
            <person name="Yagisawa F."/>
            <person name="Nishida K."/>
            <person name="Yoshida Y."/>
            <person name="Nishimura Y."/>
            <person name="Nakao S."/>
            <person name="Kobayashi T."/>
            <person name="Momoyama Y."/>
            <person name="Higashiyama T."/>
            <person name="Minoda A."/>
            <person name="Sano M."/>
            <person name="Nomoto H."/>
            <person name="Oishi K."/>
            <person name="Hayashi H."/>
            <person name="Ohta F."/>
            <person name="Nishizaka S."/>
            <person name="Haga S."/>
            <person name="Miura S."/>
            <person name="Morishita T."/>
            <person name="Kabeya Y."/>
            <person name="Terasawa K."/>
            <person name="Suzuki Y."/>
            <person name="Ishii Y."/>
            <person name="Asakawa S."/>
            <person name="Takano H."/>
            <person name="Ohta N."/>
            <person name="Kuroiwa H."/>
            <person name="Tanaka K."/>
            <person name="Shimizu N."/>
            <person name="Sugano S."/>
            <person name="Sato N."/>
            <person name="Nozaki H."/>
            <person name="Ogasawara N."/>
            <person name="Kohara Y."/>
            <person name="Kuroiwa T."/>
        </authorList>
    </citation>
    <scope>NUCLEOTIDE SEQUENCE [LARGE SCALE GENOMIC DNA]</scope>
    <source>
        <strain evidence="2 3">10D</strain>
    </source>
</reference>
<dbReference type="EMBL" id="AP006501">
    <property type="protein sequence ID" value="BAM82727.1"/>
    <property type="molecule type" value="Genomic_DNA"/>
</dbReference>
<organism evidence="2 3">
    <name type="scientific">Cyanidioschyzon merolae (strain NIES-3377 / 10D)</name>
    <name type="common">Unicellular red alga</name>
    <dbReference type="NCBI Taxonomy" id="280699"/>
    <lineage>
        <taxon>Eukaryota</taxon>
        <taxon>Rhodophyta</taxon>
        <taxon>Bangiophyceae</taxon>
        <taxon>Cyanidiales</taxon>
        <taxon>Cyanidiaceae</taxon>
        <taxon>Cyanidioschyzon</taxon>
    </lineage>
</organism>
<dbReference type="OrthoDB" id="10265310at2759"/>
<dbReference type="GO" id="GO:0005737">
    <property type="term" value="C:cytoplasm"/>
    <property type="evidence" value="ECO:0007669"/>
    <property type="project" value="TreeGrafter"/>
</dbReference>
<dbReference type="HOGENOM" id="CLU_051576_0_0_1"/>
<proteinExistence type="inferred from homology"/>
<reference evidence="2 3" key="2">
    <citation type="journal article" date="2007" name="BMC Biol.">
        <title>A 100%-complete sequence reveals unusually simple genomic features in the hot-spring red alga Cyanidioschyzon merolae.</title>
        <authorList>
            <person name="Nozaki H."/>
            <person name="Takano H."/>
            <person name="Misumi O."/>
            <person name="Terasawa K."/>
            <person name="Matsuzaki M."/>
            <person name="Maruyama S."/>
            <person name="Nishida K."/>
            <person name="Yagisawa F."/>
            <person name="Yoshida Y."/>
            <person name="Fujiwara T."/>
            <person name="Takio S."/>
            <person name="Tamura K."/>
            <person name="Chung S.J."/>
            <person name="Nakamura S."/>
            <person name="Kuroiwa H."/>
            <person name="Tanaka K."/>
            <person name="Sato N."/>
            <person name="Kuroiwa T."/>
        </authorList>
    </citation>
    <scope>NUCLEOTIDE SEQUENCE [LARGE SCALE GENOMIC DNA]</scope>
    <source>
        <strain evidence="2 3">10D</strain>
    </source>
</reference>
<dbReference type="GeneID" id="16997459"/>
<dbReference type="Proteomes" id="UP000007014">
    <property type="component" value="Chromosome 19"/>
</dbReference>
<protein>
    <recommendedName>
        <fullName evidence="4">MYG1 protein</fullName>
    </recommendedName>
</protein>
<dbReference type="PANTHER" id="PTHR11215">
    <property type="entry name" value="METAL DEPENDENT HYDROLASE - RELATED"/>
    <property type="match status" value="1"/>
</dbReference>